<evidence type="ECO:0000313" key="8">
    <source>
        <dbReference type="EMBL" id="EYR64557.1"/>
    </source>
</evidence>
<dbReference type="PANTHER" id="PTHR42711">
    <property type="entry name" value="ABC TRANSPORTER ATP-BINDING PROTEIN"/>
    <property type="match status" value="1"/>
</dbReference>
<dbReference type="InterPro" id="IPR050763">
    <property type="entry name" value="ABC_transporter_ATP-binding"/>
</dbReference>
<name>A0A021VZQ9_9CELL</name>
<comment type="caution">
    <text evidence="8">The sequence shown here is derived from an EMBL/GenBank/DDBJ whole genome shotgun (WGS) entry which is preliminary data.</text>
</comment>
<evidence type="ECO:0000256" key="4">
    <source>
        <dbReference type="ARBA" id="ARBA00022741"/>
    </source>
</evidence>
<accession>A0A021VZQ9</accession>
<dbReference type="Gene3D" id="3.40.50.300">
    <property type="entry name" value="P-loop containing nucleotide triphosphate hydrolases"/>
    <property type="match status" value="1"/>
</dbReference>
<keyword evidence="3" id="KW-0813">Transport</keyword>
<dbReference type="AlphaFoldDB" id="A0A021VZQ9"/>
<dbReference type="PANTHER" id="PTHR42711:SF5">
    <property type="entry name" value="ABC TRANSPORTER ATP-BINDING PROTEIN NATA"/>
    <property type="match status" value="1"/>
</dbReference>
<dbReference type="GO" id="GO:0046677">
    <property type="term" value="P:response to antibiotic"/>
    <property type="evidence" value="ECO:0007669"/>
    <property type="project" value="UniProtKB-KW"/>
</dbReference>
<feature type="domain" description="ABC transporter" evidence="7">
    <location>
        <begin position="7"/>
        <end position="232"/>
    </location>
</feature>
<evidence type="ECO:0000259" key="7">
    <source>
        <dbReference type="PROSITE" id="PS50893"/>
    </source>
</evidence>
<evidence type="ECO:0000256" key="3">
    <source>
        <dbReference type="ARBA" id="ARBA00022448"/>
    </source>
</evidence>
<reference evidence="8 9" key="1">
    <citation type="submission" date="2014-01" db="EMBL/GenBank/DDBJ databases">
        <title>Actinotalea ferrariae CF5-4.</title>
        <authorList>
            <person name="Chen F."/>
            <person name="Li Y."/>
            <person name="Wang G."/>
        </authorList>
    </citation>
    <scope>NUCLEOTIDE SEQUENCE [LARGE SCALE GENOMIC DNA]</scope>
    <source>
        <strain evidence="8 9">CF5-4</strain>
    </source>
</reference>
<evidence type="ECO:0000256" key="1">
    <source>
        <dbReference type="ARBA" id="ARBA00004202"/>
    </source>
</evidence>
<dbReference type="PROSITE" id="PS50893">
    <property type="entry name" value="ABC_TRANSPORTER_2"/>
    <property type="match status" value="1"/>
</dbReference>
<dbReference type="SUPFAM" id="SSF52540">
    <property type="entry name" value="P-loop containing nucleoside triphosphate hydrolases"/>
    <property type="match status" value="1"/>
</dbReference>
<evidence type="ECO:0000256" key="5">
    <source>
        <dbReference type="ARBA" id="ARBA00022840"/>
    </source>
</evidence>
<organism evidence="8 9">
    <name type="scientific">Actinotalea ferrariae CF5-4</name>
    <dbReference type="NCBI Taxonomy" id="948458"/>
    <lineage>
        <taxon>Bacteria</taxon>
        <taxon>Bacillati</taxon>
        <taxon>Actinomycetota</taxon>
        <taxon>Actinomycetes</taxon>
        <taxon>Micrococcales</taxon>
        <taxon>Cellulomonadaceae</taxon>
        <taxon>Actinotalea</taxon>
    </lineage>
</organism>
<dbReference type="Proteomes" id="UP000019753">
    <property type="component" value="Unassembled WGS sequence"/>
</dbReference>
<comment type="subcellular location">
    <subcellularLocation>
        <location evidence="1">Cell membrane</location>
        <topology evidence="1">Peripheral membrane protein</topology>
    </subcellularLocation>
</comment>
<dbReference type="GO" id="GO:0016887">
    <property type="term" value="F:ATP hydrolysis activity"/>
    <property type="evidence" value="ECO:0007669"/>
    <property type="project" value="InterPro"/>
</dbReference>
<dbReference type="InterPro" id="IPR027417">
    <property type="entry name" value="P-loop_NTPase"/>
</dbReference>
<comment type="similarity">
    <text evidence="2">Belongs to the ABC transporter superfamily.</text>
</comment>
<sequence length="315" mass="33821">MGTAPAIRTVGLVKDYGRTRALHGLDLEVRPGEVFGFLGPNGAGKSTTIRLLLDLLRPTAGTVEVLGQDPVVGGPALRARVGYLPGELALPPRTTAGEYLRYLAALRGGRGAGRITALADRFALDLSRDMRALSRGNKQKVGLVQAFMHTPELLVLDEPTSGLDPLLQHEFRRLAREAADDGATVFLSSHVLQEVEQVAGRVAIIRAGVVVDVDDVATLRHRAGQRVVLRFAEPVDAAELDGVPGITDVVVDGATVTCLLRGEPTPLLQVAARHRVLRWQAEDRELEDLFMDFYRTGPVAEAAVLDRRGGTAGAR</sequence>
<protein>
    <submittedName>
        <fullName evidence="8">ABC transporter</fullName>
    </submittedName>
</protein>
<keyword evidence="4" id="KW-0547">Nucleotide-binding</keyword>
<dbReference type="InterPro" id="IPR003439">
    <property type="entry name" value="ABC_transporter-like_ATP-bd"/>
</dbReference>
<dbReference type="CDD" id="cd03230">
    <property type="entry name" value="ABC_DR_subfamily_A"/>
    <property type="match status" value="1"/>
</dbReference>
<evidence type="ECO:0000313" key="9">
    <source>
        <dbReference type="Proteomes" id="UP000019753"/>
    </source>
</evidence>
<keyword evidence="5" id="KW-0067">ATP-binding</keyword>
<dbReference type="GO" id="GO:0005524">
    <property type="term" value="F:ATP binding"/>
    <property type="evidence" value="ECO:0007669"/>
    <property type="project" value="UniProtKB-KW"/>
</dbReference>
<evidence type="ECO:0000256" key="2">
    <source>
        <dbReference type="ARBA" id="ARBA00005417"/>
    </source>
</evidence>
<dbReference type="Pfam" id="PF00005">
    <property type="entry name" value="ABC_tran"/>
    <property type="match status" value="1"/>
</dbReference>
<evidence type="ECO:0000256" key="6">
    <source>
        <dbReference type="ARBA" id="ARBA00023251"/>
    </source>
</evidence>
<proteinExistence type="inferred from homology"/>
<gene>
    <name evidence="8" type="ORF">N866_08740</name>
</gene>
<dbReference type="EMBL" id="AXCW01000026">
    <property type="protein sequence ID" value="EYR64557.1"/>
    <property type="molecule type" value="Genomic_DNA"/>
</dbReference>
<keyword evidence="6" id="KW-0046">Antibiotic resistance</keyword>
<dbReference type="SMART" id="SM00382">
    <property type="entry name" value="AAA"/>
    <property type="match status" value="1"/>
</dbReference>
<dbReference type="InterPro" id="IPR003593">
    <property type="entry name" value="AAA+_ATPase"/>
</dbReference>
<dbReference type="GO" id="GO:0005886">
    <property type="term" value="C:plasma membrane"/>
    <property type="evidence" value="ECO:0007669"/>
    <property type="project" value="UniProtKB-SubCell"/>
</dbReference>
<keyword evidence="9" id="KW-1185">Reference proteome</keyword>